<proteinExistence type="predicted"/>
<dbReference type="RefSeq" id="WP_221980344.1">
    <property type="nucleotide sequence ID" value="NZ_JAAXQQ010000017.1"/>
</dbReference>
<comment type="caution">
    <text evidence="1">The sequence shown here is derived from an EMBL/GenBank/DDBJ whole genome shotgun (WGS) entry which is preliminary data.</text>
</comment>
<organism evidence="1 2">
    <name type="scientific">Rhizobium laguerreae</name>
    <dbReference type="NCBI Taxonomy" id="1076926"/>
    <lineage>
        <taxon>Bacteria</taxon>
        <taxon>Pseudomonadati</taxon>
        <taxon>Pseudomonadota</taxon>
        <taxon>Alphaproteobacteria</taxon>
        <taxon>Hyphomicrobiales</taxon>
        <taxon>Rhizobiaceae</taxon>
        <taxon>Rhizobium/Agrobacterium group</taxon>
        <taxon>Rhizobium</taxon>
    </lineage>
</organism>
<sequence>MTNTQRAVLIKALLAHPARWSNAAAGLVKELLGPFGQGQALRQKDNIRRFLGDGVFDSDDAVACAPDRATFWCVGSLSRERSVDVLVPIPAVIGGHARAHSVSATLAWFTPVVPGENPIAP</sequence>
<dbReference type="AlphaFoldDB" id="A0AB35FPV5"/>
<name>A0AB35FPV5_9HYPH</name>
<protein>
    <submittedName>
        <fullName evidence="1">Uncharacterized protein</fullName>
    </submittedName>
</protein>
<accession>A0AB35FPV5</accession>
<gene>
    <name evidence="1" type="ORF">HFO74_35030</name>
</gene>
<evidence type="ECO:0000313" key="1">
    <source>
        <dbReference type="EMBL" id="MBY3068546.1"/>
    </source>
</evidence>
<dbReference type="EMBL" id="JAAXQQ010000017">
    <property type="protein sequence ID" value="MBY3068546.1"/>
    <property type="molecule type" value="Genomic_DNA"/>
</dbReference>
<dbReference type="Proteomes" id="UP000758022">
    <property type="component" value="Unassembled WGS sequence"/>
</dbReference>
<evidence type="ECO:0000313" key="2">
    <source>
        <dbReference type="Proteomes" id="UP000758022"/>
    </source>
</evidence>
<reference evidence="1" key="1">
    <citation type="submission" date="2020-04" db="EMBL/GenBank/DDBJ databases">
        <title>Global-level population genomics supports evidence of horizontal gene transfer on evolution of Rhizobia in Lentils.</title>
        <authorList>
            <person name="Gai Y."/>
            <person name="Cook D."/>
            <person name="Riely B."/>
        </authorList>
    </citation>
    <scope>NUCLEOTIDE SEQUENCE</scope>
    <source>
        <strain evidence="1">TLR9</strain>
    </source>
</reference>